<dbReference type="InterPro" id="IPR050952">
    <property type="entry name" value="TRIM-NHL_E3_ligases"/>
</dbReference>
<dbReference type="Pfam" id="PF01436">
    <property type="entry name" value="NHL"/>
    <property type="match status" value="1"/>
</dbReference>
<sequence length="233" mass="25562">MLRKFVLLYLAGAFSTFSFAADVEIQFVGASTTELDNPHDLKLSLDGRHLFVSDVGNDQVVILNPDTLEFISAFGSDHQSGTHDVDFGPDGRAYVADTHNNRIAIYDMNGTNAEFIGQLTERIRGPEGVLVHPNGAIYVAGAWSNNVVAFKNGNVIAELSGLRAPHDLELNPSSDIWLADSGNDRMLLLSPTLEIKRELSGPPYHFNGVRYQDVLQDGTLIVADKNNHQIKMI</sequence>
<evidence type="ECO:0000313" key="2">
    <source>
        <dbReference type="EMBL" id="SVC66308.1"/>
    </source>
</evidence>
<keyword evidence="1" id="KW-0677">Repeat</keyword>
<dbReference type="AlphaFoldDB" id="A0A382P0N4"/>
<dbReference type="CDD" id="cd05819">
    <property type="entry name" value="NHL"/>
    <property type="match status" value="1"/>
</dbReference>
<accession>A0A382P0N4</accession>
<reference evidence="2" key="1">
    <citation type="submission" date="2018-05" db="EMBL/GenBank/DDBJ databases">
        <authorList>
            <person name="Lanie J.A."/>
            <person name="Ng W.-L."/>
            <person name="Kazmierczak K.M."/>
            <person name="Andrzejewski T.M."/>
            <person name="Davidsen T.M."/>
            <person name="Wayne K.J."/>
            <person name="Tettelin H."/>
            <person name="Glass J.I."/>
            <person name="Rusch D."/>
            <person name="Podicherti R."/>
            <person name="Tsui H.-C.T."/>
            <person name="Winkler M.E."/>
        </authorList>
    </citation>
    <scope>NUCLEOTIDE SEQUENCE</scope>
</reference>
<dbReference type="InterPro" id="IPR011042">
    <property type="entry name" value="6-blade_b-propeller_TolB-like"/>
</dbReference>
<dbReference type="PANTHER" id="PTHR24104:SF25">
    <property type="entry name" value="PROTEIN LIN-41"/>
    <property type="match status" value="1"/>
</dbReference>
<dbReference type="InterPro" id="IPR001258">
    <property type="entry name" value="NHL_repeat"/>
</dbReference>
<evidence type="ECO:0008006" key="3">
    <source>
        <dbReference type="Google" id="ProtNLM"/>
    </source>
</evidence>
<feature type="non-terminal residue" evidence="2">
    <location>
        <position position="233"/>
    </location>
</feature>
<evidence type="ECO:0000256" key="1">
    <source>
        <dbReference type="ARBA" id="ARBA00022737"/>
    </source>
</evidence>
<protein>
    <recommendedName>
        <fullName evidence="3">SMP-30/Gluconolactonase/LRE-like region domain-containing protein</fullName>
    </recommendedName>
</protein>
<name>A0A382P0N4_9ZZZZ</name>
<organism evidence="2">
    <name type="scientific">marine metagenome</name>
    <dbReference type="NCBI Taxonomy" id="408172"/>
    <lineage>
        <taxon>unclassified sequences</taxon>
        <taxon>metagenomes</taxon>
        <taxon>ecological metagenomes</taxon>
    </lineage>
</organism>
<gene>
    <name evidence="2" type="ORF">METZ01_LOCUS319162</name>
</gene>
<dbReference type="GO" id="GO:0008270">
    <property type="term" value="F:zinc ion binding"/>
    <property type="evidence" value="ECO:0007669"/>
    <property type="project" value="UniProtKB-KW"/>
</dbReference>
<dbReference type="EMBL" id="UINC01103717">
    <property type="protein sequence ID" value="SVC66308.1"/>
    <property type="molecule type" value="Genomic_DNA"/>
</dbReference>
<dbReference type="Gene3D" id="2.120.10.30">
    <property type="entry name" value="TolB, C-terminal domain"/>
    <property type="match status" value="1"/>
</dbReference>
<proteinExistence type="predicted"/>
<dbReference type="PANTHER" id="PTHR24104">
    <property type="entry name" value="E3 UBIQUITIN-PROTEIN LIGASE NHLRC1-RELATED"/>
    <property type="match status" value="1"/>
</dbReference>
<dbReference type="SUPFAM" id="SSF101898">
    <property type="entry name" value="NHL repeat"/>
    <property type="match status" value="1"/>
</dbReference>